<reference evidence="2" key="1">
    <citation type="submission" date="2016-11" db="UniProtKB">
        <authorList>
            <consortium name="WormBaseParasite"/>
        </authorList>
    </citation>
    <scope>IDENTIFICATION</scope>
</reference>
<dbReference type="GO" id="GO:0003676">
    <property type="term" value="F:nucleic acid binding"/>
    <property type="evidence" value="ECO:0007669"/>
    <property type="project" value="InterPro"/>
</dbReference>
<sequence>MLLWYHTMATATPADQFSSLDRVSDGIGSDLIQKPSMNPGAYDELHRKARDVFPTCFEGAKVMVSKGLSSHFQHFIANYHYVSYCSTVFLIPVLQVINIREILFITLKLYNLFFFKFSVLGEVLYLMNSPKTVMQEELFLTKNGLCTTILSTHIHGYSPDSQQHPHQKCPSVYLVGHEGLTDLFNVILLHENARSHVALSSQQTILNLGWEVLPHAAYFPELVPSDYHLFRSMQNCLGGQCF</sequence>
<dbReference type="PANTHER" id="PTHR46060">
    <property type="entry name" value="MARINER MOS1 TRANSPOSASE-LIKE PROTEIN"/>
    <property type="match status" value="1"/>
</dbReference>
<dbReference type="GO" id="GO:0005741">
    <property type="term" value="C:mitochondrial outer membrane"/>
    <property type="evidence" value="ECO:0007669"/>
    <property type="project" value="InterPro"/>
</dbReference>
<dbReference type="WBParaSite" id="Hba_08289">
    <property type="protein sequence ID" value="Hba_08289"/>
    <property type="gene ID" value="Hba_08289"/>
</dbReference>
<dbReference type="InterPro" id="IPR052709">
    <property type="entry name" value="Transposase-MT_Hybrid"/>
</dbReference>
<dbReference type="Gene3D" id="3.30.420.10">
    <property type="entry name" value="Ribonuclease H-like superfamily/Ribonuclease H"/>
    <property type="match status" value="1"/>
</dbReference>
<proteinExistence type="predicted"/>
<evidence type="ECO:0000313" key="1">
    <source>
        <dbReference type="Proteomes" id="UP000095283"/>
    </source>
</evidence>
<organism evidence="1 2">
    <name type="scientific">Heterorhabditis bacteriophora</name>
    <name type="common">Entomopathogenic nematode worm</name>
    <dbReference type="NCBI Taxonomy" id="37862"/>
    <lineage>
        <taxon>Eukaryota</taxon>
        <taxon>Metazoa</taxon>
        <taxon>Ecdysozoa</taxon>
        <taxon>Nematoda</taxon>
        <taxon>Chromadorea</taxon>
        <taxon>Rhabditida</taxon>
        <taxon>Rhabditina</taxon>
        <taxon>Rhabditomorpha</taxon>
        <taxon>Strongyloidea</taxon>
        <taxon>Heterorhabditidae</taxon>
        <taxon>Heterorhabditis</taxon>
    </lineage>
</organism>
<name>A0A1I7WSX4_HETBA</name>
<dbReference type="GO" id="GO:0055085">
    <property type="term" value="P:transmembrane transport"/>
    <property type="evidence" value="ECO:0007669"/>
    <property type="project" value="InterPro"/>
</dbReference>
<dbReference type="Proteomes" id="UP000095283">
    <property type="component" value="Unplaced"/>
</dbReference>
<dbReference type="PANTHER" id="PTHR46060:SF1">
    <property type="entry name" value="MARINER MOS1 TRANSPOSASE-LIKE PROTEIN"/>
    <property type="match status" value="1"/>
</dbReference>
<dbReference type="InterPro" id="IPR036397">
    <property type="entry name" value="RNaseH_sf"/>
</dbReference>
<protein>
    <submittedName>
        <fullName evidence="2">Histone-lysine N-methyltransferase SETMAR</fullName>
    </submittedName>
</protein>
<dbReference type="AlphaFoldDB" id="A0A1I7WSX4"/>
<dbReference type="Pfam" id="PF01459">
    <property type="entry name" value="Porin_3"/>
    <property type="match status" value="1"/>
</dbReference>
<keyword evidence="1" id="KW-1185">Reference proteome</keyword>
<accession>A0A1I7WSX4</accession>
<dbReference type="InterPro" id="IPR027246">
    <property type="entry name" value="Porin_Euk/Tom40"/>
</dbReference>
<evidence type="ECO:0000313" key="2">
    <source>
        <dbReference type="WBParaSite" id="Hba_08289"/>
    </source>
</evidence>